<feature type="compositionally biased region" description="Low complexity" evidence="1">
    <location>
        <begin position="84"/>
        <end position="95"/>
    </location>
</feature>
<name>A0A7S1Z174_TRICV</name>
<feature type="region of interest" description="Disordered" evidence="1">
    <location>
        <begin position="1"/>
        <end position="158"/>
    </location>
</feature>
<dbReference type="AlphaFoldDB" id="A0A7S1Z174"/>
<evidence type="ECO:0000256" key="1">
    <source>
        <dbReference type="SAM" id="MobiDB-lite"/>
    </source>
</evidence>
<organism evidence="3">
    <name type="scientific">Trieres chinensis</name>
    <name type="common">Marine centric diatom</name>
    <name type="synonym">Odontella sinensis</name>
    <dbReference type="NCBI Taxonomy" id="1514140"/>
    <lineage>
        <taxon>Eukaryota</taxon>
        <taxon>Sar</taxon>
        <taxon>Stramenopiles</taxon>
        <taxon>Ochrophyta</taxon>
        <taxon>Bacillariophyta</taxon>
        <taxon>Mediophyceae</taxon>
        <taxon>Biddulphiophycidae</taxon>
        <taxon>Eupodiscales</taxon>
        <taxon>Parodontellaceae</taxon>
        <taxon>Trieres</taxon>
    </lineage>
</organism>
<evidence type="ECO:0000313" key="3">
    <source>
        <dbReference type="EMBL" id="CAD9325289.1"/>
    </source>
</evidence>
<reference evidence="3" key="1">
    <citation type="submission" date="2021-01" db="EMBL/GenBank/DDBJ databases">
        <authorList>
            <person name="Corre E."/>
            <person name="Pelletier E."/>
            <person name="Niang G."/>
            <person name="Scheremetjew M."/>
            <person name="Finn R."/>
            <person name="Kale V."/>
            <person name="Holt S."/>
            <person name="Cochrane G."/>
            <person name="Meng A."/>
            <person name="Brown T."/>
            <person name="Cohen L."/>
        </authorList>
    </citation>
    <scope>NUCLEOTIDE SEQUENCE</scope>
    <source>
        <strain evidence="3">Grunow 1884</strain>
    </source>
</reference>
<proteinExistence type="predicted"/>
<feature type="compositionally biased region" description="Basic residues" evidence="1">
    <location>
        <begin position="101"/>
        <end position="110"/>
    </location>
</feature>
<accession>A0A7S1Z174</accession>
<keyword evidence="2" id="KW-1133">Transmembrane helix</keyword>
<keyword evidence="2" id="KW-0812">Transmembrane</keyword>
<feature type="compositionally biased region" description="Polar residues" evidence="1">
    <location>
        <begin position="52"/>
        <end position="61"/>
    </location>
</feature>
<feature type="compositionally biased region" description="Basic and acidic residues" evidence="1">
    <location>
        <begin position="72"/>
        <end position="83"/>
    </location>
</feature>
<feature type="compositionally biased region" description="Low complexity" evidence="1">
    <location>
        <begin position="1"/>
        <end position="13"/>
    </location>
</feature>
<gene>
    <name evidence="3" type="ORF">OSIN01602_LOCUS3226</name>
</gene>
<evidence type="ECO:0000256" key="2">
    <source>
        <dbReference type="SAM" id="Phobius"/>
    </source>
</evidence>
<sequence length="356" mass="37836">MTDNAASSTTAASDGRGLSKLPSSSRRTESITVDLPVMSAEDEGDRAGGIDQSVQFSSATLHNLPFGADSVYGDRDGEGEGNGRSRNGSDSGSSEGMERPKKSKSHKKGKVSIASPNGRVHVYRSTNSLSSSPAPSSKVGGGRVGVVPPNSRPAERPQTYKSTVWRDGHVRTVASKGIDLDDWGDRMKDSNWHNPRKGPAAVKGTKNITKAREGVAGGGGCCGDRTWRSVVLGLLFAAFAAAGVALILWIAMGNRGMGRQADQASNRPLYNEDVEGKGASFTILPPPPEDLEEICSEEVIVDNGYQACLSVCRRAMCCYMADNKHISLSCQDDRDCQRYREACNALDGLHLEGEAA</sequence>
<dbReference type="EMBL" id="HBGO01005791">
    <property type="protein sequence ID" value="CAD9325289.1"/>
    <property type="molecule type" value="Transcribed_RNA"/>
</dbReference>
<feature type="compositionally biased region" description="Low complexity" evidence="1">
    <location>
        <begin position="125"/>
        <end position="137"/>
    </location>
</feature>
<protein>
    <submittedName>
        <fullName evidence="3">Uncharacterized protein</fullName>
    </submittedName>
</protein>
<keyword evidence="2" id="KW-0472">Membrane</keyword>
<feature type="transmembrane region" description="Helical" evidence="2">
    <location>
        <begin position="230"/>
        <end position="251"/>
    </location>
</feature>